<evidence type="ECO:0000313" key="15">
    <source>
        <dbReference type="EMBL" id="TXJ20314.1"/>
    </source>
</evidence>
<gene>
    <name evidence="9" type="primary">rnj</name>
    <name evidence="18" type="ORF">EPJ70_04590</name>
    <name evidence="16" type="ORF">EPJ73_03470</name>
    <name evidence="17" type="ORF">EPJ78_02205</name>
    <name evidence="15" type="ORF">EPJ79_03965</name>
    <name evidence="14" type="ORF">EPJ80_03575</name>
</gene>
<dbReference type="NCBIfam" id="TIGR00649">
    <property type="entry name" value="MG423"/>
    <property type="match status" value="1"/>
</dbReference>
<evidence type="ECO:0000313" key="16">
    <source>
        <dbReference type="EMBL" id="TXJ26860.1"/>
    </source>
</evidence>
<evidence type="ECO:0000313" key="19">
    <source>
        <dbReference type="Proteomes" id="UP000322814"/>
    </source>
</evidence>
<protein>
    <recommendedName>
        <fullName evidence="9">Ribonuclease J</fullName>
        <shortName evidence="9">RNase J</shortName>
        <ecNumber evidence="9">3.1.-.-</ecNumber>
    </recommendedName>
</protein>
<evidence type="ECO:0000313" key="14">
    <source>
        <dbReference type="EMBL" id="TXJ12694.1"/>
    </source>
</evidence>
<evidence type="ECO:0000256" key="12">
    <source>
        <dbReference type="PIRSR" id="PIRSR004803-3"/>
    </source>
</evidence>
<dbReference type="Gene3D" id="3.40.50.10710">
    <property type="entry name" value="Metallo-hydrolase/oxidoreductase"/>
    <property type="match status" value="1"/>
</dbReference>
<feature type="binding site" evidence="12">
    <location>
        <position position="73"/>
    </location>
    <ligand>
        <name>Zn(2+)</name>
        <dbReference type="ChEBI" id="CHEBI:29105"/>
        <label>1</label>
        <note>catalytic</note>
    </ligand>
</feature>
<dbReference type="InterPro" id="IPR011108">
    <property type="entry name" value="RMMBL"/>
</dbReference>
<comment type="caution">
    <text evidence="14">The sequence shown here is derived from an EMBL/GenBank/DDBJ whole genome shotgun (WGS) entry which is preliminary data.</text>
</comment>
<evidence type="ECO:0000256" key="7">
    <source>
        <dbReference type="ARBA" id="ARBA00022839"/>
    </source>
</evidence>
<dbReference type="Pfam" id="PF00753">
    <property type="entry name" value="Lactamase_B"/>
    <property type="match status" value="1"/>
</dbReference>
<feature type="binding site" evidence="12">
    <location>
        <position position="48"/>
    </location>
    <ligand>
        <name>Ca(2+)</name>
        <dbReference type="ChEBI" id="CHEBI:29108"/>
    </ligand>
</feature>
<evidence type="ECO:0000256" key="11">
    <source>
        <dbReference type="PIRSR" id="PIRSR004803-2"/>
    </source>
</evidence>
<keyword evidence="1 9" id="KW-0963">Cytoplasm</keyword>
<dbReference type="SUPFAM" id="SSF56281">
    <property type="entry name" value="Metallo-hydrolase/oxidoreductase"/>
    <property type="match status" value="1"/>
</dbReference>
<dbReference type="GO" id="GO:0006364">
    <property type="term" value="P:rRNA processing"/>
    <property type="evidence" value="ECO:0007669"/>
    <property type="project" value="UniProtKB-UniRule"/>
</dbReference>
<keyword evidence="4 9" id="KW-0255">Endonuclease</keyword>
<dbReference type="GO" id="GO:0004521">
    <property type="term" value="F:RNA endonuclease activity"/>
    <property type="evidence" value="ECO:0007669"/>
    <property type="project" value="UniProtKB-UniRule"/>
</dbReference>
<sequence length="576" mass="65171">MNDNNDKIRIIPLGGVQEIGMNMTVIEYGNELIIIDCGFMFPRYHMLGIDYVIPDTSYLKDKNIIGLILTHGHEDHIGAIPHFLRNFPNIKIYGTRLTAAFLKAKLSDYKNEYKDIEIYELEPRNKIKLGINFEIEFIRVNHSIPDGVGVAIKTPLGIIIHTGDFKIDLNPTTDRFIDLYKFAEYGEKGVLLLLADSTNCQREGFSISESVVQSTIIPLFAYKDGMIIAAVFASSIERIQDLVTAAKVNNKYITFSGRSLIKYTKIAEEMGYLNLYDIVIPIDKINRYPREKIVCLTTGTQGEPYSSLSLIAAGSHRHIKIEDGDMVIFSSSIIPGNEMVVTRMINNLFDLGAKMVGEDKKLLHVSGHASSEDLKLMYRLVKPKYFIPIHGEKRHLISHINLVENLNGLNTKGFLLYNGNVLEIDKNLDAKLSEPIEIRNIYVDGKGVGDLEESIFHDREQLSLNGVVAANVIIKKNINGNYDIKIDTESKGFIYKSGDNESLLLKTEELKKEGINSAMESVKKLLSKNKKTPSTIKYEVREALRRKYMQIIGREPVIFVSLYIDDIIEENKEQLK</sequence>
<feature type="binding site" evidence="12">
    <location>
        <position position="390"/>
    </location>
    <ligand>
        <name>Zn(2+)</name>
        <dbReference type="ChEBI" id="CHEBI:29105"/>
        <label>2</label>
        <note>catalytic</note>
    </ligand>
</feature>
<dbReference type="EMBL" id="SAYA01000012">
    <property type="protein sequence ID" value="TXJ26860.1"/>
    <property type="molecule type" value="Genomic_DNA"/>
</dbReference>
<evidence type="ECO:0000313" key="21">
    <source>
        <dbReference type="Proteomes" id="UP000324574"/>
    </source>
</evidence>
<keyword evidence="2 9" id="KW-0540">Nuclease</keyword>
<evidence type="ECO:0000256" key="9">
    <source>
        <dbReference type="HAMAP-Rule" id="MF_01491"/>
    </source>
</evidence>
<evidence type="ECO:0000256" key="2">
    <source>
        <dbReference type="ARBA" id="ARBA00022722"/>
    </source>
</evidence>
<dbReference type="AlphaFoldDB" id="A0A5C8CGT4"/>
<dbReference type="Proteomes" id="UP000324574">
    <property type="component" value="Unassembled WGS sequence"/>
</dbReference>
<dbReference type="EC" id="3.1.-.-" evidence="9"/>
<evidence type="ECO:0000313" key="22">
    <source>
        <dbReference type="Proteomes" id="UP000324638"/>
    </source>
</evidence>
<dbReference type="Gene3D" id="3.10.20.580">
    <property type="match status" value="1"/>
</dbReference>
<keyword evidence="6 12" id="KW-0862">Zinc</keyword>
<evidence type="ECO:0000313" key="23">
    <source>
        <dbReference type="Proteomes" id="UP000325116"/>
    </source>
</evidence>
<dbReference type="InterPro" id="IPR055132">
    <property type="entry name" value="RNase_J_b_CASP"/>
</dbReference>
<feature type="binding site" evidence="12">
    <location>
        <position position="50"/>
    </location>
    <ligand>
        <name>Ca(2+)</name>
        <dbReference type="ChEBI" id="CHEBI:29108"/>
    </ligand>
</feature>
<evidence type="ECO:0000256" key="1">
    <source>
        <dbReference type="ARBA" id="ARBA00022490"/>
    </source>
</evidence>
<keyword evidence="9" id="KW-0698">rRNA processing</keyword>
<comment type="similarity">
    <text evidence="9">Belongs to the metallo-beta-lactamase superfamily. RNA-metabolizing metallo-beta-lactamase-like family. Bacterial RNase J subfamily.</text>
</comment>
<dbReference type="GO" id="GO:0008270">
    <property type="term" value="F:zinc ion binding"/>
    <property type="evidence" value="ECO:0007669"/>
    <property type="project" value="InterPro"/>
</dbReference>
<evidence type="ECO:0000256" key="3">
    <source>
        <dbReference type="ARBA" id="ARBA00022723"/>
    </source>
</evidence>
<feature type="binding site" evidence="12">
    <location>
        <position position="444"/>
    </location>
    <ligand>
        <name>Ca(2+)</name>
        <dbReference type="ChEBI" id="CHEBI:29108"/>
    </ligand>
</feature>
<dbReference type="Proteomes" id="UP000322814">
    <property type="component" value="Unassembled WGS sequence"/>
</dbReference>
<evidence type="ECO:0000259" key="13">
    <source>
        <dbReference type="SMART" id="SM00849"/>
    </source>
</evidence>
<dbReference type="Proteomes" id="UP000324336">
    <property type="component" value="Unassembled WGS sequence"/>
</dbReference>
<name>A0A5C8CGT4_9SPIR</name>
<dbReference type="InterPro" id="IPR042173">
    <property type="entry name" value="RNase_J_2"/>
</dbReference>
<comment type="subunit">
    <text evidence="9">Homodimer, may be a subunit of the RNA degradosome.</text>
</comment>
<feature type="active site" description="Proton acceptor" evidence="10">
    <location>
        <position position="368"/>
    </location>
</feature>
<proteinExistence type="inferred from homology"/>
<feature type="binding site" evidence="12">
    <location>
        <position position="75"/>
    </location>
    <ligand>
        <name>Zn(2+)</name>
        <dbReference type="ChEBI" id="CHEBI:29105"/>
        <label>1</label>
        <note>catalytic</note>
    </ligand>
</feature>
<dbReference type="RefSeq" id="WP_147526272.1">
    <property type="nucleotide sequence ID" value="NZ_CAUDFA010000039.1"/>
</dbReference>
<comment type="cofactor">
    <cofactor evidence="12">
        <name>Zn(2+)</name>
        <dbReference type="ChEBI" id="CHEBI:29105"/>
    </cofactor>
    <text evidence="12">Binds 2 Zn(2+) ions per subunit. It is not clear if Zn(2+) or Mg(2+) is physiologically important.</text>
</comment>
<evidence type="ECO:0000313" key="20">
    <source>
        <dbReference type="Proteomes" id="UP000324336"/>
    </source>
</evidence>
<dbReference type="Gene3D" id="3.60.15.10">
    <property type="entry name" value="Ribonuclease Z/Hydroxyacylglutathione hydrolase-like"/>
    <property type="match status" value="1"/>
</dbReference>
<keyword evidence="7 9" id="KW-0269">Exonuclease</keyword>
<evidence type="ECO:0000256" key="4">
    <source>
        <dbReference type="ARBA" id="ARBA00022759"/>
    </source>
</evidence>
<dbReference type="EMBL" id="SAXU01000001">
    <property type="protein sequence ID" value="TXJ20314.1"/>
    <property type="molecule type" value="Genomic_DNA"/>
</dbReference>
<dbReference type="EMBL" id="SAYB01000003">
    <property type="protein sequence ID" value="TXJ37552.1"/>
    <property type="molecule type" value="Genomic_DNA"/>
</dbReference>
<feature type="binding site" evidence="12">
    <location>
        <position position="164"/>
    </location>
    <ligand>
        <name>Zn(2+)</name>
        <dbReference type="ChEBI" id="CHEBI:29105"/>
        <label>2</label>
        <note>catalytic</note>
    </ligand>
</feature>
<dbReference type="InterPro" id="IPR041636">
    <property type="entry name" value="RNase_J_C"/>
</dbReference>
<feature type="binding site" evidence="12">
    <location>
        <position position="142"/>
    </location>
    <ligand>
        <name>Zn(2+)</name>
        <dbReference type="ChEBI" id="CHEBI:29105"/>
        <label>1</label>
        <note>catalytic</note>
    </ligand>
</feature>
<organism evidence="14 23">
    <name type="scientific">Brachyspira aalborgi</name>
    <dbReference type="NCBI Taxonomy" id="29522"/>
    <lineage>
        <taxon>Bacteria</taxon>
        <taxon>Pseudomonadati</taxon>
        <taxon>Spirochaetota</taxon>
        <taxon>Spirochaetia</taxon>
        <taxon>Brachyspirales</taxon>
        <taxon>Brachyspiraceae</taxon>
        <taxon>Brachyspira</taxon>
    </lineage>
</organism>
<dbReference type="InterPro" id="IPR030854">
    <property type="entry name" value="RNase_J_bac"/>
</dbReference>
<dbReference type="Proteomes" id="UP000324638">
    <property type="component" value="Unassembled WGS sequence"/>
</dbReference>
<evidence type="ECO:0000313" key="18">
    <source>
        <dbReference type="EMBL" id="TXJ45669.1"/>
    </source>
</evidence>
<dbReference type="InterPro" id="IPR036866">
    <property type="entry name" value="RibonucZ/Hydroxyglut_hydro"/>
</dbReference>
<dbReference type="Pfam" id="PF22505">
    <property type="entry name" value="RNase_J_b_CASP"/>
    <property type="match status" value="1"/>
</dbReference>
<reference evidence="14" key="2">
    <citation type="submission" date="2019-01" db="EMBL/GenBank/DDBJ databases">
        <authorList>
            <person name="Thorell K."/>
        </authorList>
    </citation>
    <scope>NUCLEOTIDE SEQUENCE</scope>
    <source>
        <strain evidence="15">513A</strain>
        <strain evidence="18">PC3714II</strain>
        <strain evidence="17">PC4580III</strain>
        <strain evidence="16">PC4597II</strain>
        <strain evidence="14">W1</strain>
    </source>
</reference>
<keyword evidence="8 9" id="KW-0694">RNA-binding</keyword>
<dbReference type="GO" id="GO:0004534">
    <property type="term" value="F:5'-3' RNA exonuclease activity"/>
    <property type="evidence" value="ECO:0007669"/>
    <property type="project" value="UniProtKB-UniRule"/>
</dbReference>
<evidence type="ECO:0000313" key="17">
    <source>
        <dbReference type="EMBL" id="TXJ37552.1"/>
    </source>
</evidence>
<dbReference type="InterPro" id="IPR001279">
    <property type="entry name" value="Metallo-B-lactamas"/>
</dbReference>
<dbReference type="SMART" id="SM00849">
    <property type="entry name" value="Lactamase_B"/>
    <property type="match status" value="1"/>
</dbReference>
<dbReference type="Pfam" id="PF17770">
    <property type="entry name" value="RNase_J_C"/>
    <property type="match status" value="1"/>
</dbReference>
<dbReference type="PANTHER" id="PTHR43694">
    <property type="entry name" value="RIBONUCLEASE J"/>
    <property type="match status" value="1"/>
</dbReference>
<comment type="subcellular location">
    <subcellularLocation>
        <location evidence="9">Cytoplasm</location>
    </subcellularLocation>
</comment>
<evidence type="ECO:0000256" key="6">
    <source>
        <dbReference type="ARBA" id="ARBA00022833"/>
    </source>
</evidence>
<dbReference type="Pfam" id="PF07521">
    <property type="entry name" value="RMMBL"/>
    <property type="match status" value="1"/>
</dbReference>
<dbReference type="InterPro" id="IPR001587">
    <property type="entry name" value="RNase_J_CS"/>
</dbReference>
<dbReference type="PANTHER" id="PTHR43694:SF1">
    <property type="entry name" value="RIBONUCLEASE J"/>
    <property type="match status" value="1"/>
</dbReference>
<dbReference type="EMBL" id="SAYG01000006">
    <property type="protein sequence ID" value="TXJ45669.1"/>
    <property type="molecule type" value="Genomic_DNA"/>
</dbReference>
<dbReference type="CDD" id="cd07714">
    <property type="entry name" value="RNaseJ_MBL-fold"/>
    <property type="match status" value="1"/>
</dbReference>
<dbReference type="HAMAP" id="MF_01491">
    <property type="entry name" value="RNase_J_bact"/>
    <property type="match status" value="1"/>
</dbReference>
<comment type="cofactor">
    <cofactor evidence="12">
        <name>Ca(2+)</name>
        <dbReference type="ChEBI" id="CHEBI:29108"/>
    </cofactor>
    <text evidence="12">Binds 1 Ca(2+) cation per subunit. Seen in 1 crystal structure, it is not clear if it is physiologically important.</text>
</comment>
<keyword evidence="3 12" id="KW-0479">Metal-binding</keyword>
<evidence type="ECO:0000256" key="5">
    <source>
        <dbReference type="ARBA" id="ARBA00022801"/>
    </source>
</evidence>
<feature type="domain" description="Metallo-beta-lactamase" evidence="13">
    <location>
        <begin position="20"/>
        <end position="216"/>
    </location>
</feature>
<feature type="binding site" evidence="12">
    <location>
        <position position="76"/>
    </location>
    <ligand>
        <name>Zn(2+)</name>
        <dbReference type="ChEBI" id="CHEBI:29105"/>
        <label>1</label>
        <note>catalytic</note>
    </ligand>
</feature>
<dbReference type="GO" id="GO:0003723">
    <property type="term" value="F:RNA binding"/>
    <property type="evidence" value="ECO:0007669"/>
    <property type="project" value="UniProtKB-UniRule"/>
</dbReference>
<feature type="binding site" evidence="9 11">
    <location>
        <begin position="364"/>
        <end position="368"/>
    </location>
    <ligand>
        <name>substrate</name>
    </ligand>
</feature>
<dbReference type="PROSITE" id="PS01292">
    <property type="entry name" value="UPF0036"/>
    <property type="match status" value="1"/>
</dbReference>
<keyword evidence="5 9" id="KW-0378">Hydrolase</keyword>
<feature type="active site" description="Proton donor" evidence="10">
    <location>
        <position position="196"/>
    </location>
</feature>
<dbReference type="PIRSF" id="PIRSF004803">
    <property type="entry name" value="RnjA"/>
    <property type="match status" value="1"/>
</dbReference>
<feature type="binding site" evidence="12">
    <location>
        <position position="71"/>
    </location>
    <ligand>
        <name>Zn(2+)</name>
        <dbReference type="ChEBI" id="CHEBI:29105"/>
        <label>1</label>
        <note>catalytic</note>
    </ligand>
</feature>
<keyword evidence="12" id="KW-0106">Calcium</keyword>
<dbReference type="EMBL" id="SAXT01000003">
    <property type="protein sequence ID" value="TXJ12694.1"/>
    <property type="molecule type" value="Genomic_DNA"/>
</dbReference>
<accession>A0A5C8CGT4</accession>
<evidence type="ECO:0000256" key="8">
    <source>
        <dbReference type="ARBA" id="ARBA00022884"/>
    </source>
</evidence>
<dbReference type="Proteomes" id="UP000325116">
    <property type="component" value="Unassembled WGS sequence"/>
</dbReference>
<dbReference type="InterPro" id="IPR004613">
    <property type="entry name" value="RNase_J"/>
</dbReference>
<dbReference type="GO" id="GO:0005737">
    <property type="term" value="C:cytoplasm"/>
    <property type="evidence" value="ECO:0007669"/>
    <property type="project" value="UniProtKB-SubCell"/>
</dbReference>
<comment type="function">
    <text evidence="9">An RNase that has 5'-3' exonuclease and possibly endonuclease activity. Involved in maturation of rRNA and in some organisms also mRNA maturation and/or decay.</text>
</comment>
<evidence type="ECO:0000256" key="10">
    <source>
        <dbReference type="PIRSR" id="PIRSR004803-1"/>
    </source>
</evidence>
<reference evidence="19 20" key="1">
    <citation type="journal article" date="1992" name="Lakartidningen">
        <title>[Penicillin V and not amoxicillin is the first choice preparation in acute otitis].</title>
        <authorList>
            <person name="Kamme C."/>
            <person name="Lundgren K."/>
            <person name="Prellner K."/>
        </authorList>
    </citation>
    <scope>NUCLEOTIDE SEQUENCE [LARGE SCALE GENOMIC DNA]</scope>
    <source>
        <strain evidence="15 22">513A</strain>
        <strain evidence="18 21">PC3714II</strain>
        <strain evidence="17 19">PC4580III</strain>
        <strain evidence="16 20">PC4597II</strain>
        <strain evidence="14 23">W1</strain>
    </source>
</reference>